<feature type="region of interest" description="Disordered" evidence="1">
    <location>
        <begin position="849"/>
        <end position="869"/>
    </location>
</feature>
<feature type="domain" description="AAA+ ATPase" evidence="2">
    <location>
        <begin position="636"/>
        <end position="763"/>
    </location>
</feature>
<feature type="compositionally biased region" description="Basic and acidic residues" evidence="1">
    <location>
        <begin position="1032"/>
        <end position="1056"/>
    </location>
</feature>
<feature type="region of interest" description="Disordered" evidence="1">
    <location>
        <begin position="992"/>
        <end position="1056"/>
    </location>
</feature>
<dbReference type="SUPFAM" id="SSF52540">
    <property type="entry name" value="P-loop containing nucleoside triphosphate hydrolases"/>
    <property type="match status" value="1"/>
</dbReference>
<evidence type="ECO:0000259" key="2">
    <source>
        <dbReference type="SMART" id="SM00382"/>
    </source>
</evidence>
<dbReference type="RefSeq" id="XP_014169760.1">
    <property type="nucleotide sequence ID" value="XM_014314285.1"/>
</dbReference>
<dbReference type="InterPro" id="IPR003593">
    <property type="entry name" value="AAA+_ATPase"/>
</dbReference>
<feature type="region of interest" description="Disordered" evidence="1">
    <location>
        <begin position="1"/>
        <end position="78"/>
    </location>
</feature>
<feature type="region of interest" description="Disordered" evidence="1">
    <location>
        <begin position="917"/>
        <end position="978"/>
    </location>
</feature>
<dbReference type="GeneID" id="25980807"/>
<dbReference type="GO" id="GO:0005524">
    <property type="term" value="F:ATP binding"/>
    <property type="evidence" value="ECO:0007669"/>
    <property type="project" value="InterPro"/>
</dbReference>
<feature type="compositionally biased region" description="Polar residues" evidence="1">
    <location>
        <begin position="999"/>
        <end position="1008"/>
    </location>
</feature>
<dbReference type="STRING" id="655863.F0XPA6"/>
<keyword evidence="4" id="KW-1185">Reference proteome</keyword>
<feature type="compositionally biased region" description="Acidic residues" evidence="1">
    <location>
        <begin position="849"/>
        <end position="859"/>
    </location>
</feature>
<dbReference type="eggNOG" id="KOG0742">
    <property type="taxonomic scope" value="Eukaryota"/>
</dbReference>
<dbReference type="EMBL" id="GL629801">
    <property type="protein sequence ID" value="EFX00278.1"/>
    <property type="molecule type" value="Genomic_DNA"/>
</dbReference>
<dbReference type="InterPro" id="IPR054289">
    <property type="entry name" value="DUF7025"/>
</dbReference>
<dbReference type="InterPro" id="IPR027417">
    <property type="entry name" value="P-loop_NTPase"/>
</dbReference>
<dbReference type="Pfam" id="PF00004">
    <property type="entry name" value="AAA"/>
    <property type="match status" value="1"/>
</dbReference>
<dbReference type="AlphaFoldDB" id="F0XPA6"/>
<dbReference type="GO" id="GO:0016887">
    <property type="term" value="F:ATP hydrolysis activity"/>
    <property type="evidence" value="ECO:0007669"/>
    <property type="project" value="InterPro"/>
</dbReference>
<evidence type="ECO:0000313" key="4">
    <source>
        <dbReference type="Proteomes" id="UP000007796"/>
    </source>
</evidence>
<name>F0XPA6_GROCL</name>
<accession>F0XPA6</accession>
<dbReference type="InParanoid" id="F0XPA6"/>
<feature type="compositionally biased region" description="Basic and acidic residues" evidence="1">
    <location>
        <begin position="24"/>
        <end position="35"/>
    </location>
</feature>
<proteinExistence type="predicted"/>
<dbReference type="OrthoDB" id="10042665at2759"/>
<dbReference type="PANTHER" id="PTHR46411">
    <property type="entry name" value="FAMILY ATPASE, PUTATIVE-RELATED"/>
    <property type="match status" value="1"/>
</dbReference>
<organism evidence="4">
    <name type="scientific">Grosmannia clavigera (strain kw1407 / UAMH 11150)</name>
    <name type="common">Blue stain fungus</name>
    <name type="synonym">Graphiocladiella clavigera</name>
    <dbReference type="NCBI Taxonomy" id="655863"/>
    <lineage>
        <taxon>Eukaryota</taxon>
        <taxon>Fungi</taxon>
        <taxon>Dikarya</taxon>
        <taxon>Ascomycota</taxon>
        <taxon>Pezizomycotina</taxon>
        <taxon>Sordariomycetes</taxon>
        <taxon>Sordariomycetidae</taxon>
        <taxon>Ophiostomatales</taxon>
        <taxon>Ophiostomataceae</taxon>
        <taxon>Leptographium</taxon>
    </lineage>
</organism>
<dbReference type="Pfam" id="PF23232">
    <property type="entry name" value="AAA_lid_13"/>
    <property type="match status" value="1"/>
</dbReference>
<dbReference type="HOGENOM" id="CLU_004471_2_3_1"/>
<evidence type="ECO:0000313" key="3">
    <source>
        <dbReference type="EMBL" id="EFX00278.1"/>
    </source>
</evidence>
<dbReference type="PANTHER" id="PTHR46411:SF3">
    <property type="entry name" value="AAA+ ATPASE DOMAIN-CONTAINING PROTEIN"/>
    <property type="match status" value="1"/>
</dbReference>
<dbReference type="InterPro" id="IPR056599">
    <property type="entry name" value="AAA_lid_fung"/>
</dbReference>
<sequence>MVDANVAVMDDKQTLTETVSPKIPIRDDGEPKADTTKTSGKRNFEIDFDNGSERGYEDGGDENSQGDGNDDFGSGGDEKDWDKYIKSIPMVHGYRKVNFEKFKNYYGDFTRHTIDALVVGPNTSHEIREETMRRGMFRTGEKASIESPDAWIQRVRIHSKAVLLHLENAARVGEDWDRTFPRTFFRPFRAFICSQPRMRQALLVLEEKWGEAERLEFQGLASDYTNDSPKEKGYAKEKMETGTSASKPILDSLKDDNFADGDEEEYNEVKFSGDSMDSIDALRHMRSYVDFVDKEILPLYHTFETPSKIKVRFNDLWYLFRAGETVYSADTDVVKSKRSASRSPTYQTIWRVYSTYLDPVLDGKPDDIGKSKRVFVVNCYYIDFDGESYGAVKHSLNIKYFEGERDIARLNMIPIRFMEGADAFIDRLREQGRRFQNYIKIRHLAYQGWNLISTPTGEAIGDKSHLEHIDSNVIVDFAEGFQHFSSHKPVFNAVSDDESGWRRGDDELPICHWTDASRTKSVLEVVEDIQLSEGIADTIRPLKMKSKIATIGEDDLILLPRRLVAYVLRERRFAMLDIDSFSPIKQQKNIFSSLKINPKHKRLVKSLTRAHFMKQEALKRGANLSMNQDIVRGKGLGLTILLHGVPGVGKTATAEAVAQTSGKPLFVITCGDLGITPTAVEESLSGIFRLAHLWDCVLLLDEADIFLSKRDTSNLQRNALVSVFLRVLEYYSGILFLTTNRVGTLDEAFKSRIHVSLYYEPLKRQQTLAIFQVNITKLIEIENERRGTLQEMDLSEPALTIHSESILDYAAWYYDSHPSNRWNGRQIRNAFQVASSLASYDMHKAAIEDDDDEDDEDENPVYRGHNPLDPYSSPSMLSWKQFDLVADTIRRFSTYMNETTNGTPEDIARVDGIRADDPSYKNSLKAPTSKYVPPEFRQQSKSPSSMLHGGTGARNNVPFHGNLIPHTPFDQRGLGRGRRGGFQQFQQVIDPNTYHARGSSGSPGVTENSRTRGFENHSYEESGQYFGSGGDFQERTNSRYEGHSYGHDAAHEDDYE</sequence>
<dbReference type="Pfam" id="PF22942">
    <property type="entry name" value="DUF7025"/>
    <property type="match status" value="1"/>
</dbReference>
<gene>
    <name evidence="3" type="ORF">CMQ_7280</name>
</gene>
<dbReference type="InterPro" id="IPR003959">
    <property type="entry name" value="ATPase_AAA_core"/>
</dbReference>
<dbReference type="Gene3D" id="3.40.50.300">
    <property type="entry name" value="P-loop containing nucleotide triphosphate hydrolases"/>
    <property type="match status" value="1"/>
</dbReference>
<protein>
    <submittedName>
        <fullName evidence="3">Aaa family ATPase</fullName>
    </submittedName>
</protein>
<dbReference type="SMART" id="SM00382">
    <property type="entry name" value="AAA"/>
    <property type="match status" value="1"/>
</dbReference>
<dbReference type="Proteomes" id="UP000007796">
    <property type="component" value="Unassembled WGS sequence"/>
</dbReference>
<reference evidence="3 4" key="1">
    <citation type="journal article" date="2011" name="Proc. Natl. Acad. Sci. U.S.A.">
        <title>Genome and transcriptome analyses of the mountain pine beetle-fungal symbiont Grosmannia clavigera, a lodgepole pine pathogen.</title>
        <authorList>
            <person name="DiGuistini S."/>
            <person name="Wang Y."/>
            <person name="Liao N.Y."/>
            <person name="Taylor G."/>
            <person name="Tanguay P."/>
            <person name="Feau N."/>
            <person name="Henrissat B."/>
            <person name="Chan S.K."/>
            <person name="Hesse-Orce U."/>
            <person name="Alamouti S.M."/>
            <person name="Tsui C.K.M."/>
            <person name="Docking R.T."/>
            <person name="Levasseur A."/>
            <person name="Haridas S."/>
            <person name="Robertson G."/>
            <person name="Birol I."/>
            <person name="Holt R.A."/>
            <person name="Marra M.A."/>
            <person name="Hamelin R.C."/>
            <person name="Hirst M."/>
            <person name="Jones S.J.M."/>
            <person name="Bohlmann J."/>
            <person name="Breuil C."/>
        </authorList>
    </citation>
    <scope>NUCLEOTIDE SEQUENCE [LARGE SCALE GENOMIC DNA]</scope>
    <source>
        <strain evidence="4">kw1407 / UAMH 11150</strain>
    </source>
</reference>
<feature type="compositionally biased region" description="Basic and acidic residues" evidence="1">
    <location>
        <begin position="1009"/>
        <end position="1020"/>
    </location>
</feature>
<dbReference type="CDD" id="cd19481">
    <property type="entry name" value="RecA-like_protease"/>
    <property type="match status" value="1"/>
</dbReference>
<evidence type="ECO:0000256" key="1">
    <source>
        <dbReference type="SAM" id="MobiDB-lite"/>
    </source>
</evidence>